<reference evidence="3 4" key="1">
    <citation type="submission" date="2019-02" db="EMBL/GenBank/DDBJ databases">
        <title>Kribbella capetownensis sp. nov. and Kribbella speibonae sp. nov., isolated from soil.</title>
        <authorList>
            <person name="Curtis S.M."/>
            <person name="Norton I."/>
            <person name="Everest G.J."/>
            <person name="Meyers P.R."/>
        </authorList>
    </citation>
    <scope>NUCLEOTIDE SEQUENCE [LARGE SCALE GENOMIC DNA]</scope>
    <source>
        <strain evidence="3 4">NRRL B-24813</strain>
    </source>
</reference>
<accession>A0A4R0KFA3</accession>
<keyword evidence="2" id="KW-0472">Membrane</keyword>
<evidence type="ECO:0000256" key="1">
    <source>
        <dbReference type="SAM" id="MobiDB-lite"/>
    </source>
</evidence>
<dbReference type="AlphaFoldDB" id="A0A4R0KFA3"/>
<organism evidence="3 4">
    <name type="scientific">Kribbella pittospori</name>
    <dbReference type="NCBI Taxonomy" id="722689"/>
    <lineage>
        <taxon>Bacteria</taxon>
        <taxon>Bacillati</taxon>
        <taxon>Actinomycetota</taxon>
        <taxon>Actinomycetes</taxon>
        <taxon>Propionibacteriales</taxon>
        <taxon>Kribbellaceae</taxon>
        <taxon>Kribbella</taxon>
    </lineage>
</organism>
<dbReference type="OrthoDB" id="9797687at2"/>
<proteinExistence type="predicted"/>
<comment type="caution">
    <text evidence="3">The sequence shown here is derived from an EMBL/GenBank/DDBJ whole genome shotgun (WGS) entry which is preliminary data.</text>
</comment>
<keyword evidence="2" id="KW-0812">Transmembrane</keyword>
<dbReference type="EMBL" id="SJKB01000020">
    <property type="protein sequence ID" value="TCC54195.1"/>
    <property type="molecule type" value="Genomic_DNA"/>
</dbReference>
<dbReference type="Proteomes" id="UP000291144">
    <property type="component" value="Unassembled WGS sequence"/>
</dbReference>
<keyword evidence="2" id="KW-1133">Transmembrane helix</keyword>
<name>A0A4R0KFA3_9ACTN</name>
<feature type="region of interest" description="Disordered" evidence="1">
    <location>
        <begin position="54"/>
        <end position="81"/>
    </location>
</feature>
<dbReference type="RefSeq" id="WP_131365299.1">
    <property type="nucleotide sequence ID" value="NZ_SJKB01000020.1"/>
</dbReference>
<feature type="transmembrane region" description="Helical" evidence="2">
    <location>
        <begin position="103"/>
        <end position="123"/>
    </location>
</feature>
<protein>
    <submittedName>
        <fullName evidence="3">Uncharacterized protein</fullName>
    </submittedName>
</protein>
<keyword evidence="4" id="KW-1185">Reference proteome</keyword>
<evidence type="ECO:0000313" key="4">
    <source>
        <dbReference type="Proteomes" id="UP000291144"/>
    </source>
</evidence>
<evidence type="ECO:0000313" key="3">
    <source>
        <dbReference type="EMBL" id="TCC54195.1"/>
    </source>
</evidence>
<sequence>MTQPEVLATIGVAADARVETVAKTTPFGSFPSGFVESTQVAPLMVERLTGVVEQPGLDRAPRRGGPGQPGPRRRNHCPPREAQVDVRRRTGLVMHASVRLGRIAGIPVCLDLSVFAILVILVAGRRHWPSARGLPRPQCHGVPDCRDRCRRPVLRVRPAHEIVARCNGIEVNGITLWRSAA</sequence>
<gene>
    <name evidence="3" type="ORF">E0H73_39255</name>
</gene>
<evidence type="ECO:0000256" key="2">
    <source>
        <dbReference type="SAM" id="Phobius"/>
    </source>
</evidence>